<proteinExistence type="predicted"/>
<accession>A0ABQ6GSW1</accession>
<dbReference type="EMBL" id="BSST01000001">
    <property type="protein sequence ID" value="GLX77747.1"/>
    <property type="molecule type" value="Genomic_DNA"/>
</dbReference>
<organism evidence="1 2">
    <name type="scientific">Thalassotalea insulae</name>
    <dbReference type="NCBI Taxonomy" id="2056778"/>
    <lineage>
        <taxon>Bacteria</taxon>
        <taxon>Pseudomonadati</taxon>
        <taxon>Pseudomonadota</taxon>
        <taxon>Gammaproteobacteria</taxon>
        <taxon>Alteromonadales</taxon>
        <taxon>Colwelliaceae</taxon>
        <taxon>Thalassotalea</taxon>
    </lineage>
</organism>
<name>A0ABQ6GSW1_9GAMM</name>
<dbReference type="Proteomes" id="UP001157186">
    <property type="component" value="Unassembled WGS sequence"/>
</dbReference>
<reference evidence="1 2" key="1">
    <citation type="submission" date="2023-03" db="EMBL/GenBank/DDBJ databases">
        <title>Draft genome sequence of Thalassotalea insulae KCTC 62186T.</title>
        <authorList>
            <person name="Sawabe T."/>
        </authorList>
    </citation>
    <scope>NUCLEOTIDE SEQUENCE [LARGE SCALE GENOMIC DNA]</scope>
    <source>
        <strain evidence="1 2">KCTC 62186</strain>
    </source>
</reference>
<dbReference type="RefSeq" id="WP_284243640.1">
    <property type="nucleotide sequence ID" value="NZ_BSST01000001.1"/>
</dbReference>
<keyword evidence="2" id="KW-1185">Reference proteome</keyword>
<comment type="caution">
    <text evidence="1">The sequence shown here is derived from an EMBL/GenBank/DDBJ whole genome shotgun (WGS) entry which is preliminary data.</text>
</comment>
<evidence type="ECO:0000313" key="2">
    <source>
        <dbReference type="Proteomes" id="UP001157186"/>
    </source>
</evidence>
<gene>
    <name evidence="1" type="ORF">tinsulaeT_10870</name>
</gene>
<sequence length="380" mass="42533">MDSTSAWQYYADNIVKLTVGQIDPQLQWFCSSGLTTPYALVNAENQLINDAVYRLGNSIPALSNSYIPYSDLFTSYQLFLNMLTPELLGMASSGKVAVAPDIKALQQSIAKQLSGLSRNPLSFVDNPANFIKQRSVVIKSIHQQEQSLSQAFKLSDQQRYANIISDARSKIWLANNITEATGWNMRSSTTAGLYFPRYEMPGFVEQFSHWRSAKVNPVTIEINQSSINQQACHNVSQCQAMALDQNLSPNININDPIVRQASTIEVGFQRLGSFDINPGLWFNLSLIRLQRRAKPDAMSLFFGDNGTLKLMPSKIILGFRPWVRYRMTSASYQASKAAFKQRITSLSGKDYKFKDVESTIEYGPTTTSLPTFVGVLSTRL</sequence>
<evidence type="ECO:0000313" key="1">
    <source>
        <dbReference type="EMBL" id="GLX77747.1"/>
    </source>
</evidence>
<protein>
    <submittedName>
        <fullName evidence="1">Uncharacterized protein</fullName>
    </submittedName>
</protein>